<dbReference type="Proteomes" id="UP000612362">
    <property type="component" value="Unassembled WGS sequence"/>
</dbReference>
<dbReference type="InterPro" id="IPR025444">
    <property type="entry name" value="Monooxy_af470"/>
</dbReference>
<accession>A0A8J3I6C4</accession>
<organism evidence="1 2">
    <name type="scientific">Ktedonospora formicarum</name>
    <dbReference type="NCBI Taxonomy" id="2778364"/>
    <lineage>
        <taxon>Bacteria</taxon>
        <taxon>Bacillati</taxon>
        <taxon>Chloroflexota</taxon>
        <taxon>Ktedonobacteria</taxon>
        <taxon>Ktedonobacterales</taxon>
        <taxon>Ktedonobacteraceae</taxon>
        <taxon>Ktedonospora</taxon>
    </lineage>
</organism>
<gene>
    <name evidence="1" type="ORF">KSX_60810</name>
</gene>
<evidence type="ECO:0000313" key="2">
    <source>
        <dbReference type="Proteomes" id="UP000612362"/>
    </source>
</evidence>
<protein>
    <submittedName>
        <fullName evidence="1">Transcriptional regulator</fullName>
    </submittedName>
</protein>
<evidence type="ECO:0000313" key="1">
    <source>
        <dbReference type="EMBL" id="GHO47918.1"/>
    </source>
</evidence>
<reference evidence="1" key="1">
    <citation type="submission" date="2020-10" db="EMBL/GenBank/DDBJ databases">
        <title>Taxonomic study of unclassified bacteria belonging to the class Ktedonobacteria.</title>
        <authorList>
            <person name="Yabe S."/>
            <person name="Wang C.M."/>
            <person name="Zheng Y."/>
            <person name="Sakai Y."/>
            <person name="Cavaletti L."/>
            <person name="Monciardini P."/>
            <person name="Donadio S."/>
        </authorList>
    </citation>
    <scope>NUCLEOTIDE SEQUENCE</scope>
    <source>
        <strain evidence="1">SOSP1-1</strain>
    </source>
</reference>
<sequence>MAEIIKERMTAEMEGEFVVFMIGMRVNQPWKFWKWLPVSRAMPKMLRELSKHPELGLLHYHTYFTFPYVTVIQYWRSFDALVSYAGNKDAGHFPAWVDFNRKVGSNGSVGIWHETYRVEPGAFESVYNNMPAFGLAAAGKAVPAVGRRSTAAGRMKSHSDQE</sequence>
<dbReference type="RefSeq" id="WP_220197143.1">
    <property type="nucleotide sequence ID" value="NZ_BNJF01000003.1"/>
</dbReference>
<name>A0A8J3I6C4_9CHLR</name>
<comment type="caution">
    <text evidence="1">The sequence shown here is derived from an EMBL/GenBank/DDBJ whole genome shotgun (WGS) entry which is preliminary data.</text>
</comment>
<keyword evidence="2" id="KW-1185">Reference proteome</keyword>
<dbReference type="Pfam" id="PF13826">
    <property type="entry name" value="Monooxy_af470-like"/>
    <property type="match status" value="1"/>
</dbReference>
<dbReference type="EMBL" id="BNJF01000003">
    <property type="protein sequence ID" value="GHO47918.1"/>
    <property type="molecule type" value="Genomic_DNA"/>
</dbReference>
<proteinExistence type="predicted"/>
<dbReference type="AlphaFoldDB" id="A0A8J3I6C4"/>